<evidence type="ECO:0000259" key="18">
    <source>
        <dbReference type="Pfam" id="PF07715"/>
    </source>
</evidence>
<dbReference type="RefSeq" id="WP_063947891.1">
    <property type="nucleotide sequence ID" value="NZ_LXPS01000006.1"/>
</dbReference>
<evidence type="ECO:0000256" key="16">
    <source>
        <dbReference type="SAM" id="SignalP"/>
    </source>
</evidence>
<dbReference type="InterPro" id="IPR000531">
    <property type="entry name" value="Beta-barrel_TonB"/>
</dbReference>
<keyword evidence="5" id="KW-0410">Iron transport</keyword>
<keyword evidence="3 14" id="KW-0813">Transport</keyword>
<dbReference type="InterPro" id="IPR037066">
    <property type="entry name" value="Plug_dom_sf"/>
</dbReference>
<dbReference type="GO" id="GO:0038023">
    <property type="term" value="F:signaling receptor activity"/>
    <property type="evidence" value="ECO:0007669"/>
    <property type="project" value="InterPro"/>
</dbReference>
<dbReference type="PANTHER" id="PTHR32552">
    <property type="entry name" value="FERRICHROME IRON RECEPTOR-RELATED"/>
    <property type="match status" value="1"/>
</dbReference>
<keyword evidence="9" id="KW-0406">Ion transport</keyword>
<dbReference type="NCBIfam" id="TIGR01783">
    <property type="entry name" value="TonB-siderophor"/>
    <property type="match status" value="1"/>
</dbReference>
<evidence type="ECO:0000256" key="14">
    <source>
        <dbReference type="PROSITE-ProRule" id="PRU01360"/>
    </source>
</evidence>
<evidence type="ECO:0000256" key="12">
    <source>
        <dbReference type="ARBA" id="ARBA00023170"/>
    </source>
</evidence>
<evidence type="ECO:0000256" key="10">
    <source>
        <dbReference type="ARBA" id="ARBA00023077"/>
    </source>
</evidence>
<keyword evidence="13 14" id="KW-0998">Cell outer membrane</keyword>
<evidence type="ECO:0000256" key="13">
    <source>
        <dbReference type="ARBA" id="ARBA00023237"/>
    </source>
</evidence>
<accession>A0A176XFZ6</accession>
<keyword evidence="7 16" id="KW-0732">Signal</keyword>
<evidence type="ECO:0000259" key="17">
    <source>
        <dbReference type="Pfam" id="PF00593"/>
    </source>
</evidence>
<dbReference type="AlphaFoldDB" id="A0A176XFZ6"/>
<reference evidence="19 20" key="1">
    <citation type="submission" date="2016-05" db="EMBL/GenBank/DDBJ databases">
        <authorList>
            <person name="Lavstsen T."/>
            <person name="Jespersen J.S."/>
        </authorList>
    </citation>
    <scope>NUCLEOTIDE SEQUENCE [LARGE SCALE GENOMIC DNA]</scope>
    <source>
        <strain evidence="19 20">KCJ1736</strain>
    </source>
</reference>
<comment type="subcellular location">
    <subcellularLocation>
        <location evidence="1 14">Cell outer membrane</location>
        <topology evidence="1 14">Multi-pass membrane protein</topology>
    </subcellularLocation>
</comment>
<protein>
    <submittedName>
        <fullName evidence="19">TonB-dependent receptor</fullName>
    </submittedName>
</protein>
<feature type="domain" description="TonB-dependent receptor plug" evidence="18">
    <location>
        <begin position="74"/>
        <end position="176"/>
    </location>
</feature>
<dbReference type="InterPro" id="IPR039426">
    <property type="entry name" value="TonB-dep_rcpt-like"/>
</dbReference>
<dbReference type="InterPro" id="IPR012910">
    <property type="entry name" value="Plug_dom"/>
</dbReference>
<dbReference type="InterPro" id="IPR036942">
    <property type="entry name" value="Beta-barrel_TonB_sf"/>
</dbReference>
<evidence type="ECO:0000256" key="5">
    <source>
        <dbReference type="ARBA" id="ARBA00022496"/>
    </source>
</evidence>
<evidence type="ECO:0000313" key="20">
    <source>
        <dbReference type="Proteomes" id="UP000077098"/>
    </source>
</evidence>
<evidence type="ECO:0000256" key="15">
    <source>
        <dbReference type="RuleBase" id="RU003357"/>
    </source>
</evidence>
<evidence type="ECO:0000256" key="11">
    <source>
        <dbReference type="ARBA" id="ARBA00023136"/>
    </source>
</evidence>
<keyword evidence="12 19" id="KW-0675">Receptor</keyword>
<dbReference type="FunFam" id="2.170.130.10:FF:000001">
    <property type="entry name" value="Catecholate siderophore TonB-dependent receptor"/>
    <property type="match status" value="1"/>
</dbReference>
<dbReference type="Proteomes" id="UP000077098">
    <property type="component" value="Unassembled WGS sequence"/>
</dbReference>
<dbReference type="Pfam" id="PF07715">
    <property type="entry name" value="Plug"/>
    <property type="match status" value="1"/>
</dbReference>
<dbReference type="PROSITE" id="PS52016">
    <property type="entry name" value="TONB_DEPENDENT_REC_3"/>
    <property type="match status" value="1"/>
</dbReference>
<feature type="domain" description="TonB-dependent receptor-like beta-barrel" evidence="17">
    <location>
        <begin position="248"/>
        <end position="691"/>
    </location>
</feature>
<dbReference type="GO" id="GO:0015344">
    <property type="term" value="F:siderophore uptake transmembrane transporter activity"/>
    <property type="evidence" value="ECO:0007669"/>
    <property type="project" value="TreeGrafter"/>
</dbReference>
<dbReference type="InterPro" id="IPR010105">
    <property type="entry name" value="TonB_sidphr_rcpt"/>
</dbReference>
<dbReference type="GO" id="GO:0009279">
    <property type="term" value="C:cell outer membrane"/>
    <property type="evidence" value="ECO:0007669"/>
    <property type="project" value="UniProtKB-SubCell"/>
</dbReference>
<dbReference type="Pfam" id="PF00593">
    <property type="entry name" value="TonB_dep_Rec_b-barrel"/>
    <property type="match status" value="1"/>
</dbReference>
<dbReference type="EMBL" id="LXPS01000006">
    <property type="protein sequence ID" value="OAE48390.1"/>
    <property type="molecule type" value="Genomic_DNA"/>
</dbReference>
<dbReference type="SUPFAM" id="SSF56935">
    <property type="entry name" value="Porins"/>
    <property type="match status" value="1"/>
</dbReference>
<evidence type="ECO:0000256" key="9">
    <source>
        <dbReference type="ARBA" id="ARBA00023065"/>
    </source>
</evidence>
<feature type="chain" id="PRO_5008053410" evidence="16">
    <location>
        <begin position="32"/>
        <end position="720"/>
    </location>
</feature>
<dbReference type="Gene3D" id="2.40.170.20">
    <property type="entry name" value="TonB-dependent receptor, beta-barrel domain"/>
    <property type="match status" value="1"/>
</dbReference>
<evidence type="ECO:0000256" key="1">
    <source>
        <dbReference type="ARBA" id="ARBA00004571"/>
    </source>
</evidence>
<keyword evidence="10 15" id="KW-0798">TonB box</keyword>
<evidence type="ECO:0000256" key="7">
    <source>
        <dbReference type="ARBA" id="ARBA00022729"/>
    </source>
</evidence>
<feature type="signal peptide" evidence="16">
    <location>
        <begin position="1"/>
        <end position="31"/>
    </location>
</feature>
<proteinExistence type="inferred from homology"/>
<sequence>MRQSFGKFSTRSLISSSALACLLWAESAAIAQDTQNATVLQTIVVSGKGGATAPIDGYVAQTSNSATKTDTPILQTPQSLSVVSATEIKDRDARTLADVLSYTPSFTAQPSSFSRVADRFRIRGFDVEPGTGGLLRDGMRLQNNSYDGTQEPFGLERVDVVRGASSVLYGQLSPGGFVNGVSKRPTDEPLREIGIEGGLHERKQVTADFSDALTDSLSYRLTVMGRDSDTPVNHINDDRFYLAPALEWSPDDDTTLSVLGFYQRSSTRFPASIPYQIIDGIGSGPFFLGRDTFIGEPGYDRMESDMSALGYEFTHRFDNDLKFSSKSRYYESDLDWRYLMAQTGTAAVNNAAATGILARQYSDRHDRAKGFTHDTNVAFDLDTGLLSHSFVVGYDFYDTSYDSDNFRAAVGSINLNNPVYGTPIVVNKNPALNRGGKTTTTQHGIYLQDNINFYERWNVLLGLRHDWADQEFRIHRTGQTVTRDTQETTWRAGLVYEAANGLAPYISYSQSFFPVSIGAFTNDINFDPTTGEQIEAGIRYQPPGTNMLFSAALYQLTQDNVVSANLAGDLTQIGQQRARGLELEAKAEITDDLTVVGSYAYTDARITKSEVAAEIGRRSENSPYHQAALWITYDLAQLGIEGLSVGGGVRYKGTTRASGINYGIPAYAVVDALVRYDVNENVTLSVNATNLFGKDYVNCEFASCQYGDDREVMASVRIRW</sequence>
<keyword evidence="6 14" id="KW-0812">Transmembrane</keyword>
<evidence type="ECO:0000256" key="2">
    <source>
        <dbReference type="ARBA" id="ARBA00009810"/>
    </source>
</evidence>
<organism evidence="19 20">
    <name type="scientific">Agrobacterium tumefaciens</name>
    <dbReference type="NCBI Taxonomy" id="358"/>
    <lineage>
        <taxon>Bacteria</taxon>
        <taxon>Pseudomonadati</taxon>
        <taxon>Pseudomonadota</taxon>
        <taxon>Alphaproteobacteria</taxon>
        <taxon>Hyphomicrobiales</taxon>
        <taxon>Rhizobiaceae</taxon>
        <taxon>Rhizobium/Agrobacterium group</taxon>
        <taxon>Agrobacterium</taxon>
        <taxon>Agrobacterium tumefaciens complex</taxon>
    </lineage>
</organism>
<evidence type="ECO:0000313" key="19">
    <source>
        <dbReference type="EMBL" id="OAE48390.1"/>
    </source>
</evidence>
<dbReference type="CDD" id="cd01347">
    <property type="entry name" value="ligand_gated_channel"/>
    <property type="match status" value="1"/>
</dbReference>
<evidence type="ECO:0000256" key="6">
    <source>
        <dbReference type="ARBA" id="ARBA00022692"/>
    </source>
</evidence>
<keyword evidence="8" id="KW-0408">Iron</keyword>
<evidence type="ECO:0000256" key="3">
    <source>
        <dbReference type="ARBA" id="ARBA00022448"/>
    </source>
</evidence>
<comment type="caution">
    <text evidence="19">The sequence shown here is derived from an EMBL/GenBank/DDBJ whole genome shotgun (WGS) entry which is preliminary data.</text>
</comment>
<evidence type="ECO:0000256" key="4">
    <source>
        <dbReference type="ARBA" id="ARBA00022452"/>
    </source>
</evidence>
<dbReference type="PANTHER" id="PTHR32552:SF68">
    <property type="entry name" value="FERRICHROME OUTER MEMBRANE TRANSPORTER_PHAGE RECEPTOR"/>
    <property type="match status" value="1"/>
</dbReference>
<comment type="similarity">
    <text evidence="2 14 15">Belongs to the TonB-dependent receptor family.</text>
</comment>
<gene>
    <name evidence="19" type="ORF">A7J57_22160</name>
</gene>
<keyword evidence="4 14" id="KW-1134">Transmembrane beta strand</keyword>
<evidence type="ECO:0000256" key="8">
    <source>
        <dbReference type="ARBA" id="ARBA00023004"/>
    </source>
</evidence>
<keyword evidence="11 14" id="KW-0472">Membrane</keyword>
<dbReference type="Gene3D" id="2.170.130.10">
    <property type="entry name" value="TonB-dependent receptor, plug domain"/>
    <property type="match status" value="1"/>
</dbReference>
<name>A0A176XFZ6_AGRTU</name>
<dbReference type="GO" id="GO:0015891">
    <property type="term" value="P:siderophore transport"/>
    <property type="evidence" value="ECO:0007669"/>
    <property type="project" value="InterPro"/>
</dbReference>